<dbReference type="AlphaFoldDB" id="A0A7C9TJS7"/>
<protein>
    <submittedName>
        <fullName evidence="2">DUF3149 domain-containing protein</fullName>
    </submittedName>
</protein>
<evidence type="ECO:0000256" key="1">
    <source>
        <dbReference type="SAM" id="Phobius"/>
    </source>
</evidence>
<evidence type="ECO:0000313" key="3">
    <source>
        <dbReference type="Proteomes" id="UP000484255"/>
    </source>
</evidence>
<sequence length="56" mass="6312">MHALRDFLTTDYGLLSLAVIVVTLGMGVFYTRYFIQHIRQDEAAERARLAAAGLKK</sequence>
<dbReference type="EMBL" id="JAAGOH010000016">
    <property type="protein sequence ID" value="NDY92319.1"/>
    <property type="molecule type" value="Genomic_DNA"/>
</dbReference>
<reference evidence="2 3" key="1">
    <citation type="submission" date="2020-02" db="EMBL/GenBank/DDBJ databases">
        <title>Ideonella bacterium strain TBM-1.</title>
        <authorList>
            <person name="Chen W.-M."/>
        </authorList>
    </citation>
    <scope>NUCLEOTIDE SEQUENCE [LARGE SCALE GENOMIC DNA]</scope>
    <source>
        <strain evidence="2 3">TBM-1</strain>
    </source>
</reference>
<keyword evidence="1" id="KW-0812">Transmembrane</keyword>
<comment type="caution">
    <text evidence="2">The sequence shown here is derived from an EMBL/GenBank/DDBJ whole genome shotgun (WGS) entry which is preliminary data.</text>
</comment>
<evidence type="ECO:0000313" key="2">
    <source>
        <dbReference type="EMBL" id="NDY92319.1"/>
    </source>
</evidence>
<keyword evidence="3" id="KW-1185">Reference proteome</keyword>
<proteinExistence type="predicted"/>
<keyword evidence="1" id="KW-0472">Membrane</keyword>
<dbReference type="RefSeq" id="WP_163458167.1">
    <property type="nucleotide sequence ID" value="NZ_JAAGOH010000016.1"/>
</dbReference>
<keyword evidence="1" id="KW-1133">Transmembrane helix</keyword>
<accession>A0A7C9TJS7</accession>
<name>A0A7C9TJS7_9BURK</name>
<organism evidence="2 3">
    <name type="scientific">Ideonella livida</name>
    <dbReference type="NCBI Taxonomy" id="2707176"/>
    <lineage>
        <taxon>Bacteria</taxon>
        <taxon>Pseudomonadati</taxon>
        <taxon>Pseudomonadota</taxon>
        <taxon>Betaproteobacteria</taxon>
        <taxon>Burkholderiales</taxon>
        <taxon>Sphaerotilaceae</taxon>
        <taxon>Ideonella</taxon>
    </lineage>
</organism>
<dbReference type="Proteomes" id="UP000484255">
    <property type="component" value="Unassembled WGS sequence"/>
</dbReference>
<dbReference type="InterPro" id="IPR021494">
    <property type="entry name" value="DUF3149"/>
</dbReference>
<gene>
    <name evidence="2" type="ORF">G3A44_14110</name>
</gene>
<feature type="transmembrane region" description="Helical" evidence="1">
    <location>
        <begin position="12"/>
        <end position="30"/>
    </location>
</feature>
<dbReference type="Pfam" id="PF11346">
    <property type="entry name" value="DUF3149"/>
    <property type="match status" value="1"/>
</dbReference>